<dbReference type="GO" id="GO:0000981">
    <property type="term" value="F:DNA-binding transcription factor activity, RNA polymerase II-specific"/>
    <property type="evidence" value="ECO:0007669"/>
    <property type="project" value="InterPro"/>
</dbReference>
<comment type="caution">
    <text evidence="5">The sequence shown here is derived from an EMBL/GenBank/DDBJ whole genome shotgun (WGS) entry which is preliminary data.</text>
</comment>
<dbReference type="InterPro" id="IPR053187">
    <property type="entry name" value="Notoamide_regulator"/>
</dbReference>
<feature type="region of interest" description="Disordered" evidence="3">
    <location>
        <begin position="181"/>
        <end position="211"/>
    </location>
</feature>
<dbReference type="GO" id="GO:0008270">
    <property type="term" value="F:zinc ion binding"/>
    <property type="evidence" value="ECO:0007669"/>
    <property type="project" value="InterPro"/>
</dbReference>
<proteinExistence type="predicted"/>
<dbReference type="SMART" id="SM00066">
    <property type="entry name" value="GAL4"/>
    <property type="match status" value="1"/>
</dbReference>
<dbReference type="OrthoDB" id="426882at2759"/>
<reference evidence="5" key="1">
    <citation type="submission" date="2022-10" db="EMBL/GenBank/DDBJ databases">
        <title>Fusarium specimens isolated from Avocado Roots.</title>
        <authorList>
            <person name="Stajich J."/>
            <person name="Roper C."/>
            <person name="Heimlech-Rivalta G."/>
        </authorList>
    </citation>
    <scope>NUCLEOTIDE SEQUENCE</scope>
    <source>
        <strain evidence="5">CF00143</strain>
    </source>
</reference>
<feature type="compositionally biased region" description="Acidic residues" evidence="3">
    <location>
        <begin position="688"/>
        <end position="699"/>
    </location>
</feature>
<evidence type="ECO:0000313" key="6">
    <source>
        <dbReference type="Proteomes" id="UP001152130"/>
    </source>
</evidence>
<protein>
    <recommendedName>
        <fullName evidence="4">Zn(2)-C6 fungal-type domain-containing protein</fullName>
    </recommendedName>
</protein>
<dbReference type="InterPro" id="IPR036864">
    <property type="entry name" value="Zn2-C6_fun-type_DNA-bd_sf"/>
</dbReference>
<evidence type="ECO:0000256" key="1">
    <source>
        <dbReference type="ARBA" id="ARBA00022723"/>
    </source>
</evidence>
<dbReference type="AlphaFoldDB" id="A0A9W8U5X1"/>
<dbReference type="CDD" id="cd12148">
    <property type="entry name" value="fungal_TF_MHR"/>
    <property type="match status" value="1"/>
</dbReference>
<evidence type="ECO:0000259" key="4">
    <source>
        <dbReference type="PROSITE" id="PS50048"/>
    </source>
</evidence>
<dbReference type="PANTHER" id="PTHR47256">
    <property type="entry name" value="ZN(II)2CYS6 TRANSCRIPTION FACTOR (EUROFUNG)-RELATED"/>
    <property type="match status" value="1"/>
</dbReference>
<dbReference type="Pfam" id="PF00172">
    <property type="entry name" value="Zn_clus"/>
    <property type="match status" value="1"/>
</dbReference>
<keyword evidence="2" id="KW-0539">Nucleus</keyword>
<dbReference type="InterPro" id="IPR007219">
    <property type="entry name" value="XnlR_reg_dom"/>
</dbReference>
<dbReference type="GO" id="GO:0006351">
    <property type="term" value="P:DNA-templated transcription"/>
    <property type="evidence" value="ECO:0007669"/>
    <property type="project" value="InterPro"/>
</dbReference>
<evidence type="ECO:0000256" key="2">
    <source>
        <dbReference type="ARBA" id="ARBA00023242"/>
    </source>
</evidence>
<dbReference type="GO" id="GO:0003677">
    <property type="term" value="F:DNA binding"/>
    <property type="evidence" value="ECO:0007669"/>
    <property type="project" value="InterPro"/>
</dbReference>
<dbReference type="Gene3D" id="4.10.240.10">
    <property type="entry name" value="Zn(2)-C6 fungal-type DNA-binding domain"/>
    <property type="match status" value="1"/>
</dbReference>
<sequence length="699" mass="79318">MASLRRLEPKLSDSELPVAIPRLPRQTKLPPKRTTVKLACDSCRAKKIKCNGAHPCLKCLDIRAECVYSLNESKDAQITSLKRKLSDSDKDSAGLRRLYELMRDRSGDEALAIFNSVRRGNAPNDIVRCVEHGDVLLQLNLMPEARYRYEFPFRKEMPAYLLRSKSRYLRSLLFEPPFPVSSSASDPISNAPSSSSQAPRTPPSSSIPHPSDCYTKPYSAVTLLEPLLTDANISRWTSVTLTPAFLQRLMQTYLLHSWPVFTHFHKGLFLLDLRAGRRRFCSSLLVNAVLAASCHVTPELSRRSEYWDPTNYGYSFLAETRRLLELEGDRDRLTTIQALLVLNQTINEQAMDEISHGYLVQAVEMAKRMGLLEPVASPLSADWRVAREFTAWAVFSWQAIVSYAKKIPPLLSEEPYTSIPDPSHDSAWYDELWVRYPLSNVVVPALFPATYHAQLKFRVILRDLASVIASQSPDERLSLHHRARFYSRLASWYNELPAPLQAENAALPSQLGVHFQYWAVITSLFEDLDAADKVKLTLQGQSIQDIAQEARYNFEIVLRIYYLRHGFDMYNTWAFFFLTNLCFMVMGELHASIEAGGEEADAMRSTLILASKGMSTQARCYYLAEAMLRTVCMQMDSSDVVLLGQYTSFQDLDDPEATAQRLNIVKSGWQQNMVLREKADTRETSAVEGEEDKSGEESE</sequence>
<dbReference type="InterPro" id="IPR001138">
    <property type="entry name" value="Zn2Cys6_DnaBD"/>
</dbReference>
<evidence type="ECO:0000313" key="5">
    <source>
        <dbReference type="EMBL" id="KAJ4007993.1"/>
    </source>
</evidence>
<dbReference type="SUPFAM" id="SSF57701">
    <property type="entry name" value="Zn2/Cys6 DNA-binding domain"/>
    <property type="match status" value="1"/>
</dbReference>
<dbReference type="Proteomes" id="UP001152130">
    <property type="component" value="Unassembled WGS sequence"/>
</dbReference>
<keyword evidence="1" id="KW-0479">Metal-binding</keyword>
<dbReference type="PROSITE" id="PS00463">
    <property type="entry name" value="ZN2_CY6_FUNGAL_1"/>
    <property type="match status" value="1"/>
</dbReference>
<organism evidence="5 6">
    <name type="scientific">Fusarium irregulare</name>
    <dbReference type="NCBI Taxonomy" id="2494466"/>
    <lineage>
        <taxon>Eukaryota</taxon>
        <taxon>Fungi</taxon>
        <taxon>Dikarya</taxon>
        <taxon>Ascomycota</taxon>
        <taxon>Pezizomycotina</taxon>
        <taxon>Sordariomycetes</taxon>
        <taxon>Hypocreomycetidae</taxon>
        <taxon>Hypocreales</taxon>
        <taxon>Nectriaceae</taxon>
        <taxon>Fusarium</taxon>
        <taxon>Fusarium incarnatum-equiseti species complex</taxon>
    </lineage>
</organism>
<dbReference type="CDD" id="cd00067">
    <property type="entry name" value="GAL4"/>
    <property type="match status" value="1"/>
</dbReference>
<name>A0A9W8U5X1_9HYPO</name>
<dbReference type="Pfam" id="PF04082">
    <property type="entry name" value="Fungal_trans"/>
    <property type="match status" value="1"/>
</dbReference>
<dbReference type="PROSITE" id="PS50048">
    <property type="entry name" value="ZN2_CY6_FUNGAL_2"/>
    <property type="match status" value="1"/>
</dbReference>
<feature type="domain" description="Zn(2)-C6 fungal-type" evidence="4">
    <location>
        <begin position="39"/>
        <end position="68"/>
    </location>
</feature>
<feature type="region of interest" description="Disordered" evidence="3">
    <location>
        <begin position="677"/>
        <end position="699"/>
    </location>
</feature>
<evidence type="ECO:0000256" key="3">
    <source>
        <dbReference type="SAM" id="MobiDB-lite"/>
    </source>
</evidence>
<keyword evidence="6" id="KW-1185">Reference proteome</keyword>
<feature type="compositionally biased region" description="Low complexity" evidence="3">
    <location>
        <begin position="181"/>
        <end position="199"/>
    </location>
</feature>
<dbReference type="EMBL" id="JAPDHF010000016">
    <property type="protein sequence ID" value="KAJ4007993.1"/>
    <property type="molecule type" value="Genomic_DNA"/>
</dbReference>
<accession>A0A9W8U5X1</accession>
<dbReference type="PANTHER" id="PTHR47256:SF1">
    <property type="entry name" value="ZN(II)2CYS6 TRANSCRIPTION FACTOR (EUROFUNG)"/>
    <property type="match status" value="1"/>
</dbReference>
<gene>
    <name evidence="5" type="ORF">NW766_009808</name>
</gene>